<organism evidence="2 3">
    <name type="scientific">Fragilariopsis cylindrus CCMP1102</name>
    <dbReference type="NCBI Taxonomy" id="635003"/>
    <lineage>
        <taxon>Eukaryota</taxon>
        <taxon>Sar</taxon>
        <taxon>Stramenopiles</taxon>
        <taxon>Ochrophyta</taxon>
        <taxon>Bacillariophyta</taxon>
        <taxon>Bacillariophyceae</taxon>
        <taxon>Bacillariophycidae</taxon>
        <taxon>Bacillariales</taxon>
        <taxon>Bacillariaceae</taxon>
        <taxon>Fragilariopsis</taxon>
    </lineage>
</organism>
<evidence type="ECO:0000313" key="2">
    <source>
        <dbReference type="EMBL" id="OEU05738.1"/>
    </source>
</evidence>
<gene>
    <name evidence="2" type="ORF">FRACYDRAFT_258473</name>
</gene>
<sequence>MEEKEQHQKLIVGLILIVIVCTSQVGSAFTSKIAIQRLNAGPFFLMWIHTLMMIVMYPLGCLLIRMSTSTRCIWWCKNTYATATRNDGDYNSIEQHQNHNHNHNHNQNQNQNQHQRVNLVIMEQARPQKGRRMFYMIIILFYPLWIIANYCYVTALRYVSASTMVSIFGSCTAFVSLGERILLNKPCSIIRIIAVLLAVFGVIAYGFIMNGIGTGTGIATTTTTTTTYNSNNNSNIIGVLLGTLSSIAAATYKVAFKKFLGSPTTIDVCLFLSLLGIVNLIIGIVPVFILTITGIEEIPSFYNNNHDDESTQSTISATTTYQSWGIILGGSILILVFNSSIAFGIAITSHIYCYRISIIASFVLMTLDQYLVILGDGDTVGDVDDHDFATTTGITTTIGNHPNGSDEELRSMIIEYDQASLAYIVYIVDCAGHIPWDPIERSKDQHLYEARDTGTKHWVDSKDCPLDDGIEVISKTTIEFRIVNKIHNVFGSNTTTKFTEKDFMKSSIECIYFGSFR</sequence>
<proteinExistence type="predicted"/>
<accession>A0A1E7EIM0</accession>
<name>A0A1E7EIM0_9STRA</name>
<keyword evidence="1" id="KW-0812">Transmembrane</keyword>
<feature type="transmembrane region" description="Helical" evidence="1">
    <location>
        <begin position="236"/>
        <end position="256"/>
    </location>
</feature>
<dbReference type="OrthoDB" id="10062838at2759"/>
<evidence type="ECO:0008006" key="4">
    <source>
        <dbReference type="Google" id="ProtNLM"/>
    </source>
</evidence>
<dbReference type="PANTHER" id="PTHR19346">
    <property type="entry name" value="SUGAR PHOSPHATE TRANSPORTER DOMAIN-CONTAINING PROTEIN"/>
    <property type="match status" value="1"/>
</dbReference>
<dbReference type="InterPro" id="IPR037185">
    <property type="entry name" value="EmrE-like"/>
</dbReference>
<dbReference type="SUPFAM" id="SSF103481">
    <property type="entry name" value="Multidrug resistance efflux transporter EmrE"/>
    <property type="match status" value="1"/>
</dbReference>
<keyword evidence="3" id="KW-1185">Reference proteome</keyword>
<protein>
    <recommendedName>
        <fullName evidence="4">EamA domain-containing protein</fullName>
    </recommendedName>
</protein>
<feature type="transmembrane region" description="Helical" evidence="1">
    <location>
        <begin position="324"/>
        <end position="345"/>
    </location>
</feature>
<feature type="transmembrane region" description="Helical" evidence="1">
    <location>
        <begin position="158"/>
        <end position="177"/>
    </location>
</feature>
<dbReference type="PANTHER" id="PTHR19346:SF4">
    <property type="entry name" value="SUGAR PHOSPHATE TRANSPORTER DOMAIN-CONTAINING PROTEIN"/>
    <property type="match status" value="1"/>
</dbReference>
<feature type="transmembrane region" description="Helical" evidence="1">
    <location>
        <begin position="44"/>
        <end position="64"/>
    </location>
</feature>
<feature type="transmembrane region" description="Helical" evidence="1">
    <location>
        <begin position="268"/>
        <end position="295"/>
    </location>
</feature>
<dbReference type="EMBL" id="KV784494">
    <property type="protein sequence ID" value="OEU05738.1"/>
    <property type="molecule type" value="Genomic_DNA"/>
</dbReference>
<evidence type="ECO:0000256" key="1">
    <source>
        <dbReference type="SAM" id="Phobius"/>
    </source>
</evidence>
<dbReference type="AlphaFoldDB" id="A0A1E7EIM0"/>
<keyword evidence="1" id="KW-0472">Membrane</keyword>
<feature type="transmembrane region" description="Helical" evidence="1">
    <location>
        <begin position="352"/>
        <end position="372"/>
    </location>
</feature>
<dbReference type="InParanoid" id="A0A1E7EIM0"/>
<dbReference type="Proteomes" id="UP000095751">
    <property type="component" value="Unassembled WGS sequence"/>
</dbReference>
<evidence type="ECO:0000313" key="3">
    <source>
        <dbReference type="Proteomes" id="UP000095751"/>
    </source>
</evidence>
<feature type="transmembrane region" description="Helical" evidence="1">
    <location>
        <begin position="133"/>
        <end position="152"/>
    </location>
</feature>
<keyword evidence="1" id="KW-1133">Transmembrane helix</keyword>
<feature type="transmembrane region" description="Helical" evidence="1">
    <location>
        <begin position="189"/>
        <end position="208"/>
    </location>
</feature>
<dbReference type="KEGG" id="fcy:FRACYDRAFT_258473"/>
<reference evidence="2 3" key="1">
    <citation type="submission" date="2016-09" db="EMBL/GenBank/DDBJ databases">
        <title>Extensive genetic diversity and differential bi-allelic expression allows diatom success in the polar Southern Ocean.</title>
        <authorList>
            <consortium name="DOE Joint Genome Institute"/>
            <person name="Mock T."/>
            <person name="Otillar R.P."/>
            <person name="Strauss J."/>
            <person name="Dupont C."/>
            <person name="Frickenhaus S."/>
            <person name="Maumus F."/>
            <person name="Mcmullan M."/>
            <person name="Sanges R."/>
            <person name="Schmutz J."/>
            <person name="Toseland A."/>
            <person name="Valas R."/>
            <person name="Veluchamy A."/>
            <person name="Ward B.J."/>
            <person name="Allen A."/>
            <person name="Barry K."/>
            <person name="Falciatore A."/>
            <person name="Ferrante M."/>
            <person name="Fortunato A.E."/>
            <person name="Gloeckner G."/>
            <person name="Gruber A."/>
            <person name="Hipkin R."/>
            <person name="Janech M."/>
            <person name="Kroth P."/>
            <person name="Leese F."/>
            <person name="Lindquist E."/>
            <person name="Lyon B.R."/>
            <person name="Martin J."/>
            <person name="Mayer C."/>
            <person name="Parker M."/>
            <person name="Quesneville H."/>
            <person name="Raymond J."/>
            <person name="Uhlig C."/>
            <person name="Valentin K.U."/>
            <person name="Worden A.Z."/>
            <person name="Armbrust E.V."/>
            <person name="Bowler C."/>
            <person name="Green B."/>
            <person name="Moulton V."/>
            <person name="Van Oosterhout C."/>
            <person name="Grigoriev I."/>
        </authorList>
    </citation>
    <scope>NUCLEOTIDE SEQUENCE [LARGE SCALE GENOMIC DNA]</scope>
    <source>
        <strain evidence="2 3">CCMP1102</strain>
    </source>
</reference>
<dbReference type="InterPro" id="IPR026505">
    <property type="entry name" value="Solute_c_fam_35_mem_F3/F4"/>
</dbReference>